<evidence type="ECO:0000313" key="5">
    <source>
        <dbReference type="EMBL" id="EER08060.1"/>
    </source>
</evidence>
<dbReference type="InterPro" id="IPR000209">
    <property type="entry name" value="Peptidase_S8/S53_dom"/>
</dbReference>
<dbReference type="EMBL" id="GG679264">
    <property type="protein sequence ID" value="EER08060.1"/>
    <property type="molecule type" value="Genomic_DNA"/>
</dbReference>
<organism evidence="6">
    <name type="scientific">Perkinsus marinus (strain ATCC 50983 / TXsc)</name>
    <dbReference type="NCBI Taxonomy" id="423536"/>
    <lineage>
        <taxon>Eukaryota</taxon>
        <taxon>Sar</taxon>
        <taxon>Alveolata</taxon>
        <taxon>Perkinsozoa</taxon>
        <taxon>Perkinsea</taxon>
        <taxon>Perkinsida</taxon>
        <taxon>Perkinsidae</taxon>
        <taxon>Perkinsus</taxon>
    </lineage>
</organism>
<dbReference type="Pfam" id="PF00082">
    <property type="entry name" value="Peptidase_S8"/>
    <property type="match status" value="1"/>
</dbReference>
<dbReference type="Proteomes" id="UP000007800">
    <property type="component" value="Unassembled WGS sequence"/>
</dbReference>
<sequence>MQLFDGSNFGSAVDIAAPGYERLEEKYATATGISDATAFVAGIAGMLYTLEPSVETKLTLAYIKSTIMDTAEGIKDSKEEKTLSFGRVNAATAASEILGRKTV</sequence>
<comment type="caution">
    <text evidence="3">Lacks conserved residue(s) required for the propagation of feature annotation.</text>
</comment>
<evidence type="ECO:0000256" key="3">
    <source>
        <dbReference type="PROSITE-ProRule" id="PRU01240"/>
    </source>
</evidence>
<evidence type="ECO:0000256" key="2">
    <source>
        <dbReference type="ARBA" id="ARBA00023619"/>
    </source>
</evidence>
<evidence type="ECO:0000313" key="6">
    <source>
        <dbReference type="Proteomes" id="UP000007800"/>
    </source>
</evidence>
<feature type="domain" description="Peptidase S8/S53" evidence="4">
    <location>
        <begin position="3"/>
        <end position="77"/>
    </location>
</feature>
<accession>C5L5D3</accession>
<dbReference type="OrthoDB" id="19448at2759"/>
<dbReference type="InParanoid" id="C5L5D3"/>
<dbReference type="GeneID" id="9064211"/>
<comment type="similarity">
    <text evidence="3">Belongs to the peptidase S8 family.</text>
</comment>
<dbReference type="PROSITE" id="PS51892">
    <property type="entry name" value="SUBTILASE"/>
    <property type="match status" value="1"/>
</dbReference>
<name>C5L5D3_PERM5</name>
<dbReference type="InterPro" id="IPR036852">
    <property type="entry name" value="Peptidase_S8/S53_dom_sf"/>
</dbReference>
<comment type="catalytic activity">
    <reaction evidence="1">
        <text>Hydrolysis of proteins with broad specificity for peptide bonds, and a preference for a large uncharged residue in P1. Hydrolyzes peptide amides.</text>
        <dbReference type="EC" id="3.4.21.62"/>
    </reaction>
</comment>
<dbReference type="GO" id="GO:0004252">
    <property type="term" value="F:serine-type endopeptidase activity"/>
    <property type="evidence" value="ECO:0007669"/>
    <property type="project" value="UniProtKB-EC"/>
</dbReference>
<evidence type="ECO:0000259" key="4">
    <source>
        <dbReference type="Pfam" id="PF00082"/>
    </source>
</evidence>
<dbReference type="SUPFAM" id="SSF52743">
    <property type="entry name" value="Subtilisin-like"/>
    <property type="match status" value="1"/>
</dbReference>
<evidence type="ECO:0000256" key="1">
    <source>
        <dbReference type="ARBA" id="ARBA00023529"/>
    </source>
</evidence>
<dbReference type="AlphaFoldDB" id="C5L5D3"/>
<keyword evidence="6" id="KW-1185">Reference proteome</keyword>
<protein>
    <recommendedName>
        <fullName evidence="2">subtilisin</fullName>
        <ecNumber evidence="2">3.4.21.62</ecNumber>
    </recommendedName>
</protein>
<dbReference type="EC" id="3.4.21.62" evidence="2"/>
<dbReference type="RefSeq" id="XP_002776244.1">
    <property type="nucleotide sequence ID" value="XM_002776198.1"/>
</dbReference>
<gene>
    <name evidence="5" type="ORF">Pmar_PMAR008386</name>
</gene>
<reference evidence="5 6" key="1">
    <citation type="submission" date="2008-07" db="EMBL/GenBank/DDBJ databases">
        <authorList>
            <person name="El-Sayed N."/>
            <person name="Caler E."/>
            <person name="Inman J."/>
            <person name="Amedeo P."/>
            <person name="Hass B."/>
            <person name="Wortman J."/>
        </authorList>
    </citation>
    <scope>NUCLEOTIDE SEQUENCE [LARGE SCALE GENOMIC DNA]</scope>
    <source>
        <strain evidence="6">ATCC 50983 / TXsc</strain>
    </source>
</reference>
<dbReference type="GO" id="GO:0006508">
    <property type="term" value="P:proteolysis"/>
    <property type="evidence" value="ECO:0007669"/>
    <property type="project" value="InterPro"/>
</dbReference>
<dbReference type="Gene3D" id="3.40.50.200">
    <property type="entry name" value="Peptidase S8/S53 domain"/>
    <property type="match status" value="1"/>
</dbReference>
<proteinExistence type="inferred from homology"/>